<dbReference type="Proteomes" id="UP001337655">
    <property type="component" value="Unassembled WGS sequence"/>
</dbReference>
<dbReference type="GeneID" id="89932481"/>
<dbReference type="EMBL" id="JAVRRT010000034">
    <property type="protein sequence ID" value="KAK5162790.1"/>
    <property type="molecule type" value="Genomic_DNA"/>
</dbReference>
<feature type="compositionally biased region" description="Pro residues" evidence="1">
    <location>
        <begin position="1"/>
        <end position="10"/>
    </location>
</feature>
<evidence type="ECO:0000256" key="1">
    <source>
        <dbReference type="SAM" id="MobiDB-lite"/>
    </source>
</evidence>
<reference evidence="2 3" key="1">
    <citation type="submission" date="2023-08" db="EMBL/GenBank/DDBJ databases">
        <title>Black Yeasts Isolated from many extreme environments.</title>
        <authorList>
            <person name="Coleine C."/>
            <person name="Stajich J.E."/>
            <person name="Selbmann L."/>
        </authorList>
    </citation>
    <scope>NUCLEOTIDE SEQUENCE [LARGE SCALE GENOMIC DNA]</scope>
    <source>
        <strain evidence="2 3">CCFEE 5935</strain>
    </source>
</reference>
<feature type="region of interest" description="Disordered" evidence="1">
    <location>
        <begin position="445"/>
        <end position="609"/>
    </location>
</feature>
<feature type="region of interest" description="Disordered" evidence="1">
    <location>
        <begin position="1"/>
        <end position="65"/>
    </location>
</feature>
<feature type="compositionally biased region" description="Basic and acidic residues" evidence="1">
    <location>
        <begin position="570"/>
        <end position="609"/>
    </location>
</feature>
<feature type="compositionally biased region" description="Basic and acidic residues" evidence="1">
    <location>
        <begin position="404"/>
        <end position="418"/>
    </location>
</feature>
<dbReference type="AlphaFoldDB" id="A0AAV9NUY4"/>
<evidence type="ECO:0000313" key="3">
    <source>
        <dbReference type="Proteomes" id="UP001337655"/>
    </source>
</evidence>
<dbReference type="RefSeq" id="XP_064653422.1">
    <property type="nucleotide sequence ID" value="XM_064808373.1"/>
</dbReference>
<gene>
    <name evidence="2" type="ORF">LTR77_011162</name>
</gene>
<sequence>MPKNQVPPPEDFLTGPFDDAIMAPLPDMQWDDDSDMMQFDNPPKKNKNSGGKNNNKNGDSNYNSYRKPVAVRYEAYLLSRGRPEGLPEGKLGGKSRGAGGRHDLSKISSWSTYKKDSLFLSEEAIMKMASDHQQRTKGNPSSQLLSLSNSQRAAVTRLCEERRSEELDRNATWIYHDIDRKWGKGTLFSPPEVVGLQVILKRTDFDGRKALATTTTTTTTTKTMKNGKDRSNNEQQYYQDDFDDIVEVYDVPNKNKNNSNGKNKGGTKKQKKQDQQRELVDPIFGLGMDLDDIEPLPQNHNNHHHLNQQQFNDYPQVFDQQQDFRNQQMPPPIHPSQMQPPIMQQPFQASPRQPTHDINGNPFTPLPNVHMPVNIDSPFMPGQEWIHPQHNHHQRHHSAGARAHSQERPKSARRVSERQMEKIVDKLGDKFEDKFEELAARLESAQLRDDDSSESQYDGRSGWSRGASPSRSYTPPSEYHSHFSDRRQRPSLERRKSSGARPKYRSKAFQDADIEPAYTHQRIDDRDRDRDRRPPRRQIQRSITYHPGHPDDYPPSRAVEYVPVRAPEAPLRRRLTERGDEYDFQERDRLRDYDRRDRERDYDRRDREREFVPEYRRRDVGYEQHSRYRGGGGYFD</sequence>
<protein>
    <submittedName>
        <fullName evidence="2">Uncharacterized protein</fullName>
    </submittedName>
</protein>
<comment type="caution">
    <text evidence="2">The sequence shown here is derived from an EMBL/GenBank/DDBJ whole genome shotgun (WGS) entry which is preliminary data.</text>
</comment>
<feature type="compositionally biased region" description="Basic residues" evidence="1">
    <location>
        <begin position="389"/>
        <end position="399"/>
    </location>
</feature>
<name>A0AAV9NUY4_9PEZI</name>
<organism evidence="2 3">
    <name type="scientific">Saxophila tyrrhenica</name>
    <dbReference type="NCBI Taxonomy" id="1690608"/>
    <lineage>
        <taxon>Eukaryota</taxon>
        <taxon>Fungi</taxon>
        <taxon>Dikarya</taxon>
        <taxon>Ascomycota</taxon>
        <taxon>Pezizomycotina</taxon>
        <taxon>Dothideomycetes</taxon>
        <taxon>Dothideomycetidae</taxon>
        <taxon>Mycosphaerellales</taxon>
        <taxon>Extremaceae</taxon>
        <taxon>Saxophila</taxon>
    </lineage>
</organism>
<feature type="region of interest" description="Disordered" evidence="1">
    <location>
        <begin position="380"/>
        <end position="418"/>
    </location>
</feature>
<feature type="region of interest" description="Disordered" evidence="1">
    <location>
        <begin position="251"/>
        <end position="276"/>
    </location>
</feature>
<keyword evidence="3" id="KW-1185">Reference proteome</keyword>
<feature type="compositionally biased region" description="Basic and acidic residues" evidence="1">
    <location>
        <begin position="521"/>
        <end position="532"/>
    </location>
</feature>
<feature type="region of interest" description="Disordered" evidence="1">
    <location>
        <begin position="82"/>
        <end position="102"/>
    </location>
</feature>
<evidence type="ECO:0000313" key="2">
    <source>
        <dbReference type="EMBL" id="KAK5162790.1"/>
    </source>
</evidence>
<feature type="compositionally biased region" description="Basic and acidic residues" evidence="1">
    <location>
        <begin position="479"/>
        <end position="496"/>
    </location>
</feature>
<proteinExistence type="predicted"/>
<feature type="compositionally biased region" description="Low complexity" evidence="1">
    <location>
        <begin position="48"/>
        <end position="65"/>
    </location>
</feature>
<accession>A0AAV9NUY4</accession>